<keyword evidence="2 5" id="KW-0687">Ribonucleoprotein</keyword>
<evidence type="ECO:0000256" key="5">
    <source>
        <dbReference type="RuleBase" id="RU003869"/>
    </source>
</evidence>
<dbReference type="AlphaFoldDB" id="A0A1F6WPB5"/>
<comment type="function">
    <text evidence="6">This protein binds to the 23S rRNA, and is important in its secondary structure. It is located near the subunit interface in the base of the L7/L12 stalk, and near the tRNA binding site of the peptidyltransferase center.</text>
</comment>
<keyword evidence="6" id="KW-0694">RNA-binding</keyword>
<dbReference type="PANTHER" id="PTHR11655">
    <property type="entry name" value="60S/50S RIBOSOMAL PROTEIN L6/L9"/>
    <property type="match status" value="1"/>
</dbReference>
<dbReference type="Pfam" id="PF00347">
    <property type="entry name" value="Ribosomal_L6"/>
    <property type="match status" value="2"/>
</dbReference>
<proteinExistence type="inferred from homology"/>
<dbReference type="NCBIfam" id="TIGR03654">
    <property type="entry name" value="L6_bact"/>
    <property type="match status" value="1"/>
</dbReference>
<name>A0A1F6WPB5_9BACT</name>
<gene>
    <name evidence="8" type="ORF">A2997_00965</name>
</gene>
<evidence type="ECO:0000256" key="2">
    <source>
        <dbReference type="ARBA" id="ARBA00023274"/>
    </source>
</evidence>
<feature type="domain" description="Large ribosomal subunit protein uL6 alpha-beta" evidence="7">
    <location>
        <begin position="11"/>
        <end position="82"/>
    </location>
</feature>
<dbReference type="GO" id="GO:0022625">
    <property type="term" value="C:cytosolic large ribosomal subunit"/>
    <property type="evidence" value="ECO:0007669"/>
    <property type="project" value="UniProtKB-UniRule"/>
</dbReference>
<dbReference type="STRING" id="1801766.A2997_00965"/>
<comment type="caution">
    <text evidence="8">The sequence shown here is derived from an EMBL/GenBank/DDBJ whole genome shotgun (WGS) entry which is preliminary data.</text>
</comment>
<dbReference type="PROSITE" id="PS00525">
    <property type="entry name" value="RIBOSOMAL_L6_1"/>
    <property type="match status" value="1"/>
</dbReference>
<evidence type="ECO:0000259" key="7">
    <source>
        <dbReference type="Pfam" id="PF00347"/>
    </source>
</evidence>
<dbReference type="PRINTS" id="PR00059">
    <property type="entry name" value="RIBOSOMALL6"/>
</dbReference>
<dbReference type="GO" id="GO:0019843">
    <property type="term" value="F:rRNA binding"/>
    <property type="evidence" value="ECO:0007669"/>
    <property type="project" value="UniProtKB-UniRule"/>
</dbReference>
<dbReference type="Proteomes" id="UP000179448">
    <property type="component" value="Unassembled WGS sequence"/>
</dbReference>
<dbReference type="InterPro" id="IPR036789">
    <property type="entry name" value="Ribosomal_uL6-like_a/b-dom_sf"/>
</dbReference>
<evidence type="ECO:0000256" key="1">
    <source>
        <dbReference type="ARBA" id="ARBA00022980"/>
    </source>
</evidence>
<dbReference type="GO" id="GO:0002181">
    <property type="term" value="P:cytoplasmic translation"/>
    <property type="evidence" value="ECO:0007669"/>
    <property type="project" value="TreeGrafter"/>
</dbReference>
<dbReference type="GO" id="GO:0003735">
    <property type="term" value="F:structural constituent of ribosome"/>
    <property type="evidence" value="ECO:0007669"/>
    <property type="project" value="UniProtKB-UniRule"/>
</dbReference>
<dbReference type="PIRSF" id="PIRSF002162">
    <property type="entry name" value="Ribosomal_L6"/>
    <property type="match status" value="1"/>
</dbReference>
<dbReference type="Gene3D" id="3.90.930.12">
    <property type="entry name" value="Ribosomal protein L6, alpha-beta domain"/>
    <property type="match status" value="2"/>
</dbReference>
<reference evidence="8 9" key="1">
    <citation type="journal article" date="2016" name="Nat. Commun.">
        <title>Thousands of microbial genomes shed light on interconnected biogeochemical processes in an aquifer system.</title>
        <authorList>
            <person name="Anantharaman K."/>
            <person name="Brown C.T."/>
            <person name="Hug L.A."/>
            <person name="Sharon I."/>
            <person name="Castelle C.J."/>
            <person name="Probst A.J."/>
            <person name="Thomas B.C."/>
            <person name="Singh A."/>
            <person name="Wilkins M.J."/>
            <person name="Karaoz U."/>
            <person name="Brodie E.L."/>
            <person name="Williams K.H."/>
            <person name="Hubbard S.S."/>
            <person name="Banfield J.F."/>
        </authorList>
    </citation>
    <scope>NUCLEOTIDE SEQUENCE [LARGE SCALE GENOMIC DNA]</scope>
</reference>
<sequence length="177" mass="19524">MSRLAKQPLNIPSGVTVTRDGGCIIVKGPKGTLERKFKDIIGIDINENSITLTCSNNDVGSLSLWGTYASHLRNMINGVVEGYEKVLEIEGVGYRWEVKGKNIQMQIGFSHPVIVPIPEGLDVTTDVGTMTIRGTNKELVGEFTAKIRAMKKPEPYKGKGIHYKGEVIRRKQGKRTV</sequence>
<organism evidence="8 9">
    <name type="scientific">Candidatus Nomurabacteria bacterium RIFCSPLOWO2_01_FULL_36_10b</name>
    <dbReference type="NCBI Taxonomy" id="1801766"/>
    <lineage>
        <taxon>Bacteria</taxon>
        <taxon>Candidatus Nomuraibacteriota</taxon>
    </lineage>
</organism>
<dbReference type="PANTHER" id="PTHR11655:SF14">
    <property type="entry name" value="LARGE RIBOSOMAL SUBUNIT PROTEIN UL6M"/>
    <property type="match status" value="1"/>
</dbReference>
<dbReference type="InterPro" id="IPR019906">
    <property type="entry name" value="Ribosomal_uL6_bac-type"/>
</dbReference>
<feature type="domain" description="Large ribosomal subunit protein uL6 alpha-beta" evidence="7">
    <location>
        <begin position="91"/>
        <end position="163"/>
    </location>
</feature>
<keyword evidence="6" id="KW-0699">rRNA-binding</keyword>
<evidence type="ECO:0000313" key="8">
    <source>
        <dbReference type="EMBL" id="OGI83752.1"/>
    </source>
</evidence>
<protein>
    <recommendedName>
        <fullName evidence="3 4">50S ribosomal protein L6</fullName>
    </recommendedName>
</protein>
<keyword evidence="1 5" id="KW-0689">Ribosomal protein</keyword>
<dbReference type="InterPro" id="IPR002358">
    <property type="entry name" value="Ribosomal_uL6_CS"/>
</dbReference>
<dbReference type="InterPro" id="IPR000702">
    <property type="entry name" value="Ribosomal_uL6-like"/>
</dbReference>
<dbReference type="InterPro" id="IPR020040">
    <property type="entry name" value="Ribosomal_uL6_a/b-dom"/>
</dbReference>
<accession>A0A1F6WPB5</accession>
<evidence type="ECO:0000256" key="3">
    <source>
        <dbReference type="ARBA" id="ARBA00035454"/>
    </source>
</evidence>
<dbReference type="EMBL" id="MFUQ01000012">
    <property type="protein sequence ID" value="OGI83752.1"/>
    <property type="molecule type" value="Genomic_DNA"/>
</dbReference>
<evidence type="ECO:0000256" key="4">
    <source>
        <dbReference type="NCBIfam" id="TIGR03654"/>
    </source>
</evidence>
<evidence type="ECO:0000313" key="9">
    <source>
        <dbReference type="Proteomes" id="UP000179448"/>
    </source>
</evidence>
<comment type="similarity">
    <text evidence="5">Belongs to the universal ribosomal protein uL6 family.</text>
</comment>
<dbReference type="SUPFAM" id="SSF56053">
    <property type="entry name" value="Ribosomal protein L6"/>
    <property type="match status" value="2"/>
</dbReference>
<evidence type="ECO:0000256" key="6">
    <source>
        <dbReference type="RuleBase" id="RU003870"/>
    </source>
</evidence>